<reference evidence="5 6" key="1">
    <citation type="journal article" date="2014" name="Int. J. Syst. Evol. Microbiol.">
        <title>Jeotgalibaca dankookensis gen. nov., sp. nov., a member of the family Carnobacteriaceae, isolated from seujeot (Korean traditional food).</title>
        <authorList>
            <person name="Lee D.G."/>
            <person name="Trujillo M.E."/>
            <person name="Kang H."/>
            <person name="Ahn T.Y."/>
        </authorList>
    </citation>
    <scope>NUCLEOTIDE SEQUENCE [LARGE SCALE GENOMIC DNA]</scope>
    <source>
        <strain evidence="5 6">EX-07</strain>
    </source>
</reference>
<protein>
    <recommendedName>
        <fullName evidence="3">Octanoyl-[GcvH]:protein N-octanoyltransferase</fullName>
        <ecNumber evidence="3">2.3.1.204</ecNumber>
    </recommendedName>
    <alternativeName>
        <fullName evidence="3">Octanoyl-[GcvH]:E2 amidotransferase</fullName>
    </alternativeName>
</protein>
<dbReference type="PROSITE" id="PS51733">
    <property type="entry name" value="BPL_LPL_CATALYTIC"/>
    <property type="match status" value="1"/>
</dbReference>
<dbReference type="AlphaFoldDB" id="A0A1S6IR87"/>
<sequence length="280" mass="32115">MTHYLIYDQIPDRMKKDSYFHFALADALIRQVNKHPEQTMLHFWPTDKKVILGMMDTKLPYLSDGISSLENEGYEVVVRPSGGLAVISDPGILNFSFIIAEPDNKKLSIDDGYEMMVAIVRQAFSAYGKEIKAYEITDSYCPGTFDLSINGKKFAGIAQRRFRRGIGVMIYLSVDGNQQERGQVIRNFYQTSLKGEETRWHYPDVNPDSMANLTELLDPKLTIQAVQDLLTQAVIKNTVTPLDRNVYDSELLTEYNLAYDKMIKRNEKILPKERENEKLP</sequence>
<dbReference type="InterPro" id="IPR024897">
    <property type="entry name" value="LipL"/>
</dbReference>
<dbReference type="HAMAP" id="MF_02119">
    <property type="entry name" value="LipL"/>
    <property type="match status" value="1"/>
</dbReference>
<evidence type="ECO:0000256" key="3">
    <source>
        <dbReference type="HAMAP-Rule" id="MF_02119"/>
    </source>
</evidence>
<dbReference type="Proteomes" id="UP000188993">
    <property type="component" value="Chromosome"/>
</dbReference>
<proteinExistence type="inferred from homology"/>
<keyword evidence="6" id="KW-1185">Reference proteome</keyword>
<dbReference type="InterPro" id="IPR045864">
    <property type="entry name" value="aa-tRNA-synth_II/BPL/LPL"/>
</dbReference>
<keyword evidence="1 3" id="KW-0808">Transferase</keyword>
<evidence type="ECO:0000259" key="4">
    <source>
        <dbReference type="PROSITE" id="PS51733"/>
    </source>
</evidence>
<dbReference type="PANTHER" id="PTHR43679:SF2">
    <property type="entry name" value="OCTANOYL-[GCVH]:PROTEIN N-OCTANOYLTRANSFERASE"/>
    <property type="match status" value="1"/>
</dbReference>
<feature type="domain" description="BPL/LPL catalytic" evidence="4">
    <location>
        <begin position="35"/>
        <end position="221"/>
    </location>
</feature>
<dbReference type="STRING" id="708126.BW727_101697"/>
<organism evidence="5 6">
    <name type="scientific">Jeotgalibaca dankookensis</name>
    <dbReference type="NCBI Taxonomy" id="708126"/>
    <lineage>
        <taxon>Bacteria</taxon>
        <taxon>Bacillati</taxon>
        <taxon>Bacillota</taxon>
        <taxon>Bacilli</taxon>
        <taxon>Lactobacillales</taxon>
        <taxon>Carnobacteriaceae</taxon>
        <taxon>Jeotgalibaca</taxon>
    </lineage>
</organism>
<evidence type="ECO:0000256" key="1">
    <source>
        <dbReference type="ARBA" id="ARBA00022679"/>
    </source>
</evidence>
<comment type="miscellaneous">
    <text evidence="3">The reaction proceeds via a thioester-linked acyl-enzyme intermediate.</text>
</comment>
<dbReference type="GO" id="GO:0009107">
    <property type="term" value="P:lipoate biosynthetic process"/>
    <property type="evidence" value="ECO:0007669"/>
    <property type="project" value="UniProtKB-UniRule"/>
</dbReference>
<dbReference type="EC" id="2.3.1.204" evidence="3"/>
<dbReference type="InterPro" id="IPR004143">
    <property type="entry name" value="BPL_LPL_catalytic"/>
</dbReference>
<dbReference type="PANTHER" id="PTHR43679">
    <property type="entry name" value="OCTANOYLTRANSFERASE LIPM-RELATED"/>
    <property type="match status" value="1"/>
</dbReference>
<dbReference type="RefSeq" id="WP_062471608.1">
    <property type="nucleotide sequence ID" value="NZ_BBYN01000030.1"/>
</dbReference>
<evidence type="ECO:0000313" key="6">
    <source>
        <dbReference type="Proteomes" id="UP000188993"/>
    </source>
</evidence>
<comment type="function">
    <text evidence="3">Catalyzes the amidotransfer (transamidation) of the octanoyl moiety from octanoyl-GcvH to the lipoyl domain of the E2 subunit of lipoate-dependent enzymes.</text>
</comment>
<feature type="active site" description="Acyl-thioester intermediate" evidence="3">
    <location>
        <position position="141"/>
    </location>
</feature>
<dbReference type="KEGG" id="jda:BW727_101697"/>
<dbReference type="Gene3D" id="3.30.930.10">
    <property type="entry name" value="Bira Bifunctional Protein, Domain 2"/>
    <property type="match status" value="1"/>
</dbReference>
<accession>A0A1S6IR87</accession>
<dbReference type="GO" id="GO:0033819">
    <property type="term" value="F:lipoyl(octanoyl) transferase activity"/>
    <property type="evidence" value="ECO:0007669"/>
    <property type="project" value="InterPro"/>
</dbReference>
<name>A0A1S6IR87_9LACT</name>
<gene>
    <name evidence="3 5" type="primary">lipL</name>
    <name evidence="5" type="ORF">BW727_101697</name>
</gene>
<dbReference type="OrthoDB" id="2080934at2"/>
<dbReference type="SUPFAM" id="SSF55681">
    <property type="entry name" value="Class II aaRS and biotin synthetases"/>
    <property type="match status" value="1"/>
</dbReference>
<keyword evidence="2 3" id="KW-0012">Acyltransferase</keyword>
<dbReference type="GO" id="GO:0009249">
    <property type="term" value="P:protein lipoylation"/>
    <property type="evidence" value="ECO:0007669"/>
    <property type="project" value="UniProtKB-UniRule"/>
</dbReference>
<dbReference type="Pfam" id="PF21948">
    <property type="entry name" value="LplA-B_cat"/>
    <property type="match status" value="1"/>
</dbReference>
<dbReference type="CDD" id="cd16443">
    <property type="entry name" value="LplA"/>
    <property type="match status" value="1"/>
</dbReference>
<comment type="similarity">
    <text evidence="3">Belongs to the octanoyltransferase LipL family.</text>
</comment>
<evidence type="ECO:0000256" key="2">
    <source>
        <dbReference type="ARBA" id="ARBA00023315"/>
    </source>
</evidence>
<comment type="pathway">
    <text evidence="3">Protein modification; protein lipoylation via endogenous pathway; protein N(6)-(lipoyl)lysine from octanoyl-[acyl-carrier-protein].</text>
</comment>
<dbReference type="EMBL" id="CP019728">
    <property type="protein sequence ID" value="AQS54062.1"/>
    <property type="molecule type" value="Genomic_DNA"/>
</dbReference>
<comment type="catalytic activity">
    <reaction evidence="3">
        <text>N(6)-octanoyl-L-lysyl-[glycine-cleavage complex H protein] + L-lysyl-[lipoyl-carrier protein] = N(6)-octanoyl-L-lysyl-[lipoyl-carrier protein] + L-lysyl-[glycine-cleavage complex H protein]</text>
        <dbReference type="Rhea" id="RHEA:20213"/>
        <dbReference type="Rhea" id="RHEA-COMP:10500"/>
        <dbReference type="Rhea" id="RHEA-COMP:10501"/>
        <dbReference type="Rhea" id="RHEA-COMP:10503"/>
        <dbReference type="Rhea" id="RHEA-COMP:10504"/>
        <dbReference type="ChEBI" id="CHEBI:29969"/>
        <dbReference type="ChEBI" id="CHEBI:78809"/>
        <dbReference type="EC" id="2.3.1.204"/>
    </reaction>
</comment>
<evidence type="ECO:0000313" key="5">
    <source>
        <dbReference type="EMBL" id="AQS54062.1"/>
    </source>
</evidence>
<dbReference type="InterPro" id="IPR050664">
    <property type="entry name" value="Octanoyltrans_LipM/LipL"/>
</dbReference>
<feature type="site" description="Lowers pKa of active site Cys" evidence="3">
    <location>
        <position position="153"/>
    </location>
</feature>